<dbReference type="Pfam" id="PF13361">
    <property type="entry name" value="UvrD_C"/>
    <property type="match status" value="1"/>
</dbReference>
<dbReference type="OrthoDB" id="9810135at2"/>
<comment type="subunit">
    <text evidence="13">Heterodimer of AddA and AddB/RexB.</text>
</comment>
<dbReference type="Gene3D" id="3.30.160.800">
    <property type="match status" value="1"/>
</dbReference>
<keyword evidence="10 13" id="KW-0413">Isomerase</keyword>
<dbReference type="Pfam" id="PF00580">
    <property type="entry name" value="UvrD-helicase"/>
    <property type="match status" value="1"/>
</dbReference>
<dbReference type="InterPro" id="IPR014152">
    <property type="entry name" value="AddA"/>
</dbReference>
<dbReference type="GO" id="GO:0033202">
    <property type="term" value="C:DNA helicase complex"/>
    <property type="evidence" value="ECO:0007669"/>
    <property type="project" value="TreeGrafter"/>
</dbReference>
<dbReference type="SUPFAM" id="SSF52540">
    <property type="entry name" value="P-loop containing nucleoside triphosphate hydrolases"/>
    <property type="match status" value="1"/>
</dbReference>
<dbReference type="InterPro" id="IPR014016">
    <property type="entry name" value="UvrD-like_ATP-bd"/>
</dbReference>
<dbReference type="PROSITE" id="PS51217">
    <property type="entry name" value="UVRD_HELICASE_CTER"/>
    <property type="match status" value="1"/>
</dbReference>
<dbReference type="GO" id="GO:0003690">
    <property type="term" value="F:double-stranded DNA binding"/>
    <property type="evidence" value="ECO:0007669"/>
    <property type="project" value="UniProtKB-UniRule"/>
</dbReference>
<evidence type="ECO:0000256" key="14">
    <source>
        <dbReference type="PROSITE-ProRule" id="PRU00560"/>
    </source>
</evidence>
<keyword evidence="2 13" id="KW-0547">Nucleotide-binding</keyword>
<dbReference type="AlphaFoldDB" id="A0A7V7QNA4"/>
<dbReference type="NCBIfam" id="TIGR02785">
    <property type="entry name" value="addA_Gpos"/>
    <property type="match status" value="1"/>
</dbReference>
<keyword evidence="15" id="KW-0175">Coiled coil</keyword>
<evidence type="ECO:0000256" key="4">
    <source>
        <dbReference type="ARBA" id="ARBA00022801"/>
    </source>
</evidence>
<evidence type="ECO:0000256" key="9">
    <source>
        <dbReference type="ARBA" id="ARBA00023204"/>
    </source>
</evidence>
<evidence type="ECO:0000256" key="15">
    <source>
        <dbReference type="SAM" id="Coils"/>
    </source>
</evidence>
<dbReference type="EC" id="5.6.2.4" evidence="13"/>
<dbReference type="PANTHER" id="PTHR11070:SF48">
    <property type="entry name" value="ATP-DEPENDENT HELICASE_NUCLEASE SUBUNIT A"/>
    <property type="match status" value="1"/>
</dbReference>
<protein>
    <recommendedName>
        <fullName evidence="13">ATP-dependent helicase/nuclease subunit A</fullName>
        <ecNumber evidence="13">3.1.-.-</ecNumber>
        <ecNumber evidence="13">5.6.2.4</ecNumber>
    </recommendedName>
    <alternativeName>
        <fullName evidence="13">ATP-dependent helicase/nuclease AddA</fullName>
    </alternativeName>
    <alternativeName>
        <fullName evidence="13">DNA 3'-5' helicase AddA</fullName>
    </alternativeName>
</protein>
<keyword evidence="4 13" id="KW-0378">Hydrolase</keyword>
<dbReference type="GO" id="GO:0005829">
    <property type="term" value="C:cytosol"/>
    <property type="evidence" value="ECO:0007669"/>
    <property type="project" value="TreeGrafter"/>
</dbReference>
<keyword evidence="19" id="KW-1185">Reference proteome</keyword>
<comment type="catalytic activity">
    <reaction evidence="11 13">
        <text>Couples ATP hydrolysis with the unwinding of duplex DNA by translocating in the 3'-5' direction.</text>
        <dbReference type="EC" id="5.6.2.4"/>
    </reaction>
</comment>
<proteinExistence type="inferred from homology"/>
<accession>A0A7V7QNA4</accession>
<dbReference type="InterPro" id="IPR038726">
    <property type="entry name" value="PDDEXK_AddAB-type"/>
</dbReference>
<feature type="binding site" evidence="14">
    <location>
        <begin position="24"/>
        <end position="31"/>
    </location>
    <ligand>
        <name>ATP</name>
        <dbReference type="ChEBI" id="CHEBI:30616"/>
    </ligand>
</feature>
<dbReference type="EMBL" id="WAGX01000003">
    <property type="protein sequence ID" value="KAB1440451.1"/>
    <property type="molecule type" value="Genomic_DNA"/>
</dbReference>
<gene>
    <name evidence="13 18" type="primary">addA</name>
    <name evidence="18" type="ORF">F7O84_01050</name>
</gene>
<evidence type="ECO:0000256" key="13">
    <source>
        <dbReference type="HAMAP-Rule" id="MF_01451"/>
    </source>
</evidence>
<dbReference type="PROSITE" id="PS51198">
    <property type="entry name" value="UVRD_HELICASE_ATP_BIND"/>
    <property type="match status" value="1"/>
</dbReference>
<reference evidence="18 19" key="1">
    <citation type="submission" date="2019-09" db="EMBL/GenBank/DDBJ databases">
        <authorList>
            <person name="Valk L.C."/>
        </authorList>
    </citation>
    <scope>NUCLEOTIDE SEQUENCE [LARGE SCALE GENOMIC DNA]</scope>
    <source>
        <strain evidence="18">GalUA</strain>
    </source>
</reference>
<evidence type="ECO:0000313" key="19">
    <source>
        <dbReference type="Proteomes" id="UP000461768"/>
    </source>
</evidence>
<keyword evidence="5 13" id="KW-0347">Helicase</keyword>
<dbReference type="Gene3D" id="3.90.320.10">
    <property type="match status" value="1"/>
</dbReference>
<sequence length="1233" mass="143141">MEVAWTSEQRKVIDLRERNILVSAAAGSGKTAVLVERIITMITDEETPIDIDQLLIVTFTNAAASQMRERISEAIEEKLSKEPENVHLQKQAILVHNAYITTIHSFCLRVIRNHFNRIDLDPSFRIGDEGELKLLRADVLERILEKHYEGKEEEFFRFVESYSTGKTDKDLEQMILQLYQFAMSYPWPKDWLKQCVTGYDVKDIDELQKAPWYINMVNTIIFTLQEMVEQMEQLLDICMRVDGPYMYEATLREEKAMLERMIAVQDYVALSECFEHLSFGRLSSKKDENVSVELREIVKKQRDGIKKTVSAISERYFYAPYLQILEDMQKCRESVEVLTTLTAEFIEEYQKVKQEKNLVDYNDLEHYALQILVEKEGNDWKPSEAAKEFQDIFVEIMIDEYQDSNLVQEMLLQSVSRVSQQKYNIFMVGDVKQSIYKFRLARPELFMEKYNSYSLEDSLLQRIDLDRNFRSRGEVLSGTNFIFNQIMMSSIGGIEYNKECALYLGGSYEEPIKERDYEAEVMVIDLDSSNTLDEENKKSSLLENKDYSARELEAKAIAMRIKELINEENGLKVIDKKTKEYRSVQYRDIVILLRTMAGWAETFTSILMAEGIATHTGSQTGYFSTIEVMTLLNLLRIIDNPLQDIAFAAVLSSPIVSVTGEELALIKGSYQKQSLFEGCRQYAIEGSMPKLRDKLKSFFEQIKRFRKLAVYTPIHELIWIILDETNYARFVAAMPAGEQRKANLDMLIEKAIVFESTSYKGLFNFVRYIENLQKYDVDFGEAEIANETDDTVRILSIHKSKGLEFPVVFVSGMGKTFNNQDARAKLIMHPDLGIGADYVDYELRIKAPTLIKKAIQKQIQMENLAEELRVLYVALTRAKEKLILTGAISKLESKIINWSQNLNTKEKLGYRAISEAGSYLEWVLPALIRHPDSKEFLEVFEIGVDYADLPFSREAKYFLRFIGFDDLVKEEVVKQVLEEDAKEELKQGFCSKQDDEELLKSFEERLNFSYPYQELQNIHTKMTVSEIKKMGQNQEEENQGVALIQEEVPVPLLPRFLAGEEELRGSELGVAYHKVLQLLDLKHISKKEDIELQLEKMVEEQKLSKEAKESIRLVLIEKFLQSGIGKRMIHAHKEGRLYRERPFVIGVKAKQIKESFDSEEMVLVQGIMDAFFEEEGEIILVDYKTDYVKSEKELRNRYRMQMDYYTQALEMITGKKVKERILYAITLGKEIVF</sequence>
<evidence type="ECO:0000313" key="18">
    <source>
        <dbReference type="EMBL" id="KAB1440451.1"/>
    </source>
</evidence>
<dbReference type="Gene3D" id="3.40.50.300">
    <property type="entry name" value="P-loop containing nucleotide triphosphate hydrolases"/>
    <property type="match status" value="3"/>
</dbReference>
<dbReference type="InterPro" id="IPR027417">
    <property type="entry name" value="P-loop_NTPase"/>
</dbReference>
<comment type="similarity">
    <text evidence="13">Belongs to the helicase family. AddA subfamily.</text>
</comment>
<comment type="function">
    <text evidence="13">The heterodimer acts as both an ATP-dependent DNA helicase and an ATP-dependent, dual-direction single-stranded exonuclease. Recognizes the chi site generating a DNA molecule suitable for the initiation of homologous recombination. The AddA nuclease domain is required for chi fragment generation; this subunit has the helicase and 3' -&gt; 5' nuclease activities.</text>
</comment>
<evidence type="ECO:0000256" key="2">
    <source>
        <dbReference type="ARBA" id="ARBA00022741"/>
    </source>
</evidence>
<feature type="domain" description="UvrD-like helicase C-terminal" evidence="17">
    <location>
        <begin position="506"/>
        <end position="802"/>
    </location>
</feature>
<evidence type="ECO:0000256" key="12">
    <source>
        <dbReference type="ARBA" id="ARBA00048988"/>
    </source>
</evidence>
<dbReference type="GO" id="GO:0043138">
    <property type="term" value="F:3'-5' DNA helicase activity"/>
    <property type="evidence" value="ECO:0007669"/>
    <property type="project" value="UniProtKB-UniRule"/>
</dbReference>
<organism evidence="18 19">
    <name type="scientific">Candidatus Galacturonatibacter soehngenii</name>
    <dbReference type="NCBI Taxonomy" id="2307010"/>
    <lineage>
        <taxon>Bacteria</taxon>
        <taxon>Bacillati</taxon>
        <taxon>Bacillota</taxon>
        <taxon>Clostridia</taxon>
        <taxon>Lachnospirales</taxon>
        <taxon>Lachnospiraceae</taxon>
        <taxon>Candidatus Galacturonatibacter</taxon>
    </lineage>
</organism>
<keyword evidence="6 13" id="KW-0269">Exonuclease</keyword>
<feature type="domain" description="UvrD-like helicase ATP-binding" evidence="16">
    <location>
        <begin position="3"/>
        <end position="472"/>
    </location>
</feature>
<dbReference type="EC" id="3.1.-.-" evidence="13"/>
<dbReference type="GO" id="GO:0000724">
    <property type="term" value="P:double-strand break repair via homologous recombination"/>
    <property type="evidence" value="ECO:0007669"/>
    <property type="project" value="UniProtKB-UniRule"/>
</dbReference>
<reference evidence="18 19" key="2">
    <citation type="submission" date="2020-02" db="EMBL/GenBank/DDBJ databases">
        <title>Candidatus Galacturonibacter soehngenii shows hetero-acetogenic catabolism of galacturonic acid but lacks a canonical carbon monoxide dehydrogenase/acetyl-CoA synthase complex.</title>
        <authorList>
            <person name="Diender M."/>
            <person name="Stouten G.R."/>
            <person name="Petersen J.F."/>
            <person name="Nielsen P.H."/>
            <person name="Dueholm M.S."/>
            <person name="Pronk J.T."/>
            <person name="Van Loosdrecht M.C.M."/>
        </authorList>
    </citation>
    <scope>NUCLEOTIDE SEQUENCE [LARGE SCALE GENOMIC DNA]</scope>
    <source>
        <strain evidence="18">GalUA</strain>
    </source>
</reference>
<dbReference type="PANTHER" id="PTHR11070">
    <property type="entry name" value="UVRD / RECB / PCRA DNA HELICASE FAMILY MEMBER"/>
    <property type="match status" value="1"/>
</dbReference>
<feature type="coiled-coil region" evidence="15">
    <location>
        <begin position="861"/>
        <end position="908"/>
    </location>
</feature>
<dbReference type="InterPro" id="IPR000212">
    <property type="entry name" value="DNA_helicase_UvrD/REP"/>
</dbReference>
<comment type="cofactor">
    <cofactor evidence="13">
        <name>Mg(2+)</name>
        <dbReference type="ChEBI" id="CHEBI:18420"/>
    </cofactor>
</comment>
<dbReference type="InterPro" id="IPR014017">
    <property type="entry name" value="DNA_helicase_UvrD-like_C"/>
</dbReference>
<dbReference type="Proteomes" id="UP000461768">
    <property type="component" value="Unassembled WGS sequence"/>
</dbReference>
<keyword evidence="3 13" id="KW-0227">DNA damage</keyword>
<dbReference type="HAMAP" id="MF_01451">
    <property type="entry name" value="AddA"/>
    <property type="match status" value="1"/>
</dbReference>
<keyword evidence="1 13" id="KW-0540">Nuclease</keyword>
<keyword evidence="7 13" id="KW-0067">ATP-binding</keyword>
<evidence type="ECO:0000256" key="5">
    <source>
        <dbReference type="ARBA" id="ARBA00022806"/>
    </source>
</evidence>
<evidence type="ECO:0000256" key="7">
    <source>
        <dbReference type="ARBA" id="ARBA00022840"/>
    </source>
</evidence>
<evidence type="ECO:0000256" key="10">
    <source>
        <dbReference type="ARBA" id="ARBA00023235"/>
    </source>
</evidence>
<dbReference type="FunFam" id="3.40.50.300:FF:001236">
    <property type="entry name" value="ATP-dependent helicase/nuclease subunit A"/>
    <property type="match status" value="1"/>
</dbReference>
<keyword evidence="9 13" id="KW-0234">DNA repair</keyword>
<dbReference type="RefSeq" id="WP_151140906.1">
    <property type="nucleotide sequence ID" value="NZ_WAGX01000003.1"/>
</dbReference>
<dbReference type="GO" id="GO:0005524">
    <property type="term" value="F:ATP binding"/>
    <property type="evidence" value="ECO:0007669"/>
    <property type="project" value="UniProtKB-UniRule"/>
</dbReference>
<evidence type="ECO:0000256" key="1">
    <source>
        <dbReference type="ARBA" id="ARBA00022722"/>
    </source>
</evidence>
<evidence type="ECO:0000259" key="17">
    <source>
        <dbReference type="PROSITE" id="PS51217"/>
    </source>
</evidence>
<keyword evidence="8 13" id="KW-0238">DNA-binding</keyword>
<dbReference type="InterPro" id="IPR011604">
    <property type="entry name" value="PDDEXK-like_dom_sf"/>
</dbReference>
<evidence type="ECO:0000256" key="11">
    <source>
        <dbReference type="ARBA" id="ARBA00034617"/>
    </source>
</evidence>
<dbReference type="Gene3D" id="1.10.486.10">
    <property type="entry name" value="PCRA, domain 4"/>
    <property type="match status" value="1"/>
</dbReference>
<dbReference type="InterPro" id="IPR011335">
    <property type="entry name" value="Restrct_endonuc-II-like"/>
</dbReference>
<name>A0A7V7QNA4_9FIRM</name>
<evidence type="ECO:0000256" key="6">
    <source>
        <dbReference type="ARBA" id="ARBA00022839"/>
    </source>
</evidence>
<evidence type="ECO:0000256" key="8">
    <source>
        <dbReference type="ARBA" id="ARBA00023125"/>
    </source>
</evidence>
<dbReference type="GO" id="GO:0008408">
    <property type="term" value="F:3'-5' exonuclease activity"/>
    <property type="evidence" value="ECO:0007669"/>
    <property type="project" value="UniProtKB-UniRule"/>
</dbReference>
<dbReference type="Pfam" id="PF12705">
    <property type="entry name" value="PDDEXK_1"/>
    <property type="match status" value="1"/>
</dbReference>
<comment type="catalytic activity">
    <reaction evidence="12 13">
        <text>ATP + H2O = ADP + phosphate + H(+)</text>
        <dbReference type="Rhea" id="RHEA:13065"/>
        <dbReference type="ChEBI" id="CHEBI:15377"/>
        <dbReference type="ChEBI" id="CHEBI:15378"/>
        <dbReference type="ChEBI" id="CHEBI:30616"/>
        <dbReference type="ChEBI" id="CHEBI:43474"/>
        <dbReference type="ChEBI" id="CHEBI:456216"/>
        <dbReference type="EC" id="5.6.2.4"/>
    </reaction>
</comment>
<evidence type="ECO:0000256" key="3">
    <source>
        <dbReference type="ARBA" id="ARBA00022763"/>
    </source>
</evidence>
<comment type="caution">
    <text evidence="18">The sequence shown here is derived from an EMBL/GenBank/DDBJ whole genome shotgun (WGS) entry which is preliminary data.</text>
</comment>
<evidence type="ECO:0000259" key="16">
    <source>
        <dbReference type="PROSITE" id="PS51198"/>
    </source>
</evidence>
<dbReference type="SUPFAM" id="SSF52980">
    <property type="entry name" value="Restriction endonuclease-like"/>
    <property type="match status" value="1"/>
</dbReference>